<feature type="compositionally biased region" description="Basic and acidic residues" evidence="1">
    <location>
        <begin position="1206"/>
        <end position="1217"/>
    </location>
</feature>
<feature type="compositionally biased region" description="Polar residues" evidence="1">
    <location>
        <begin position="602"/>
        <end position="617"/>
    </location>
</feature>
<feature type="compositionally biased region" description="Basic and acidic residues" evidence="1">
    <location>
        <begin position="740"/>
        <end position="749"/>
    </location>
</feature>
<feature type="compositionally biased region" description="Basic and acidic residues" evidence="1">
    <location>
        <begin position="832"/>
        <end position="880"/>
    </location>
</feature>
<feature type="compositionally biased region" description="Basic and acidic residues" evidence="1">
    <location>
        <begin position="893"/>
        <end position="904"/>
    </location>
</feature>
<feature type="compositionally biased region" description="Basic and acidic residues" evidence="1">
    <location>
        <begin position="1224"/>
        <end position="1234"/>
    </location>
</feature>
<evidence type="ECO:0000256" key="1">
    <source>
        <dbReference type="SAM" id="MobiDB-lite"/>
    </source>
</evidence>
<feature type="compositionally biased region" description="Low complexity" evidence="1">
    <location>
        <begin position="1051"/>
        <end position="1076"/>
    </location>
</feature>
<dbReference type="EMBL" id="JAEACU010000002">
    <property type="protein sequence ID" value="KAH7542278.1"/>
    <property type="molecule type" value="Genomic_DNA"/>
</dbReference>
<accession>A0A978VTY3</accession>
<dbReference type="PANTHER" id="PTHR33870:SF16">
    <property type="entry name" value="PROTEIN, PUTATIVE-RELATED"/>
    <property type="match status" value="1"/>
</dbReference>
<sequence length="1246" mass="138709">MGVDAEKILVCLWRFLHFFMNTSHRCLEKHPFVSSILLLSFIVYIFFNVVVYCFPFLVFTAILVKFFWSSGHPTIVQDAKESEKRNGRISNTNSVSVKEDHVVHRNIENPSFQTQKSRRRNFKDKNRPLDAQAAGKEEKDMFPSATANDNLIGNSASIDRDQKVDDGEKKSSLEHGEKSASNALAADNVQVDTKLPATYSELEVEEVDDDDEEETQEDGNHAMEWTADDEKNLMDLGLSEIERNKRLESLIAKRRARKIFKLQVEKALSSMHGGGLGHVAPILIAKNDHLNAPNNSNETEGLHIPGSAPSVLLPTQNPFDLPYDPHEEKPNLMADSFQQEFTEAHQKEMLFCRHESFSLGPSFPLEYKQDRNDFKFNSFIGTDRRALDGLGYSRFRMQPDKENHDQLIEHFMSKPYHSNPHINNTPDVIEKGSNFPTQLIDKAASKDEENAEHRTDMVDIKDKAMTKSANPTEPMFARSEAHIEPQVIEDGNDESPSPSSSPTSSSSSSSSSEITPNIFNPTRAGIPKPTLGYAAHNSLGLSVPRSITSRDPFYDSSPTANNKSKMEERLIYAMRPCHTATYSIASDMQVEVSDCGSPPAGNENNSPTDTDSLTNFGETEKSLSDDHKTFDDNRKGMEQVRDIKNSPPSDALLSETSESSMQQTDKLEPHLADEGLLSEKTEESLNHPGESTEEKNNIIYDERASVIDTVYVKEDRKEYGDKDSEARMLTQEEILGEQPKPAEETKLEDMGNSESFADHQLMDNENLDLIGDSENPQTLIQQDNLRELPKPTEETTLESNKHVEVSSDNPADHQTMESVLSNEDNENSNTIEDSKKPPMLDQQEIARELPKPVEEVRLESDLHNEKISQIPDKDQSKETVEPDEGTMNLKISQIRDKDQSKETVEPDESTMNLKLIQGDGEELIEQEDGIKDMSKTIEAEAQVLIKQENVEDLPRPSKGTELQSNIDNDFKSENPAHHQPMESVQPKEDNENSRLIRDSEKLAEQEGGLTGTSSPIAAKENLLSSEDSKDEQNFVESEDLHANQSSDDPISSVVEQVPPVDVVPVNSSPSSSPTSVLTKHIAVGEMSSASLNEMVQIDVPQSDTEAMVRSSSSEELSLDNEPSNPPENFTDEFNIIGSTSKPLIDDKVGTEEPESDNKATDGDLATLLNPEAVAELSKEDLETHKTPIEDASGILEDLQTETISKISDDKEKWKSDEESGSQPDDAKVNLEAMKDGGLGGNGNTVE</sequence>
<keyword evidence="2" id="KW-0812">Transmembrane</keyword>
<dbReference type="Proteomes" id="UP000813462">
    <property type="component" value="Unassembled WGS sequence"/>
</dbReference>
<feature type="region of interest" description="Disordered" evidence="1">
    <location>
        <begin position="715"/>
        <end position="920"/>
    </location>
</feature>
<reference evidence="3" key="1">
    <citation type="journal article" date="2021" name="Front. Plant Sci.">
        <title>Chromosome-Scale Genome Assembly for Chinese Sour Jujube and Insights Into Its Genome Evolution and Domestication Signature.</title>
        <authorList>
            <person name="Shen L.-Y."/>
            <person name="Luo H."/>
            <person name="Wang X.-L."/>
            <person name="Wang X.-M."/>
            <person name="Qiu X.-J."/>
            <person name="Liu H."/>
            <person name="Zhou S.-S."/>
            <person name="Jia K.-H."/>
            <person name="Nie S."/>
            <person name="Bao Y.-T."/>
            <person name="Zhang R.-G."/>
            <person name="Yun Q.-Z."/>
            <person name="Chai Y.-H."/>
            <person name="Lu J.-Y."/>
            <person name="Li Y."/>
            <person name="Zhao S.-W."/>
            <person name="Mao J.-F."/>
            <person name="Jia S.-G."/>
            <person name="Mao Y.-M."/>
        </authorList>
    </citation>
    <scope>NUCLEOTIDE SEQUENCE</scope>
    <source>
        <strain evidence="3">AT0</strain>
        <tissue evidence="3">Leaf</tissue>
    </source>
</reference>
<keyword evidence="2" id="KW-0472">Membrane</keyword>
<feature type="compositionally biased region" description="Basic and acidic residues" evidence="1">
    <location>
        <begin position="784"/>
        <end position="815"/>
    </location>
</feature>
<feature type="region of interest" description="Disordered" evidence="1">
    <location>
        <begin position="488"/>
        <end position="525"/>
    </location>
</feature>
<evidence type="ECO:0000256" key="2">
    <source>
        <dbReference type="SAM" id="Phobius"/>
    </source>
</evidence>
<feature type="transmembrane region" description="Helical" evidence="2">
    <location>
        <begin position="35"/>
        <end position="68"/>
    </location>
</feature>
<feature type="compositionally biased region" description="Basic and acidic residues" evidence="1">
    <location>
        <begin position="1143"/>
        <end position="1161"/>
    </location>
</feature>
<proteinExistence type="predicted"/>
<feature type="compositionally biased region" description="Gly residues" evidence="1">
    <location>
        <begin position="1236"/>
        <end position="1246"/>
    </location>
</feature>
<gene>
    <name evidence="3" type="ORF">FEM48_Zijuj02G0056600</name>
</gene>
<feature type="region of interest" description="Disordered" evidence="1">
    <location>
        <begin position="108"/>
        <end position="222"/>
    </location>
</feature>
<dbReference type="PANTHER" id="PTHR33870">
    <property type="entry name" value="CARDIOMYOPATHY-ASSOCIATED PROTEIN"/>
    <property type="match status" value="1"/>
</dbReference>
<organism evidence="3 4">
    <name type="scientific">Ziziphus jujuba var. spinosa</name>
    <dbReference type="NCBI Taxonomy" id="714518"/>
    <lineage>
        <taxon>Eukaryota</taxon>
        <taxon>Viridiplantae</taxon>
        <taxon>Streptophyta</taxon>
        <taxon>Embryophyta</taxon>
        <taxon>Tracheophyta</taxon>
        <taxon>Spermatophyta</taxon>
        <taxon>Magnoliopsida</taxon>
        <taxon>eudicotyledons</taxon>
        <taxon>Gunneridae</taxon>
        <taxon>Pentapetalae</taxon>
        <taxon>rosids</taxon>
        <taxon>fabids</taxon>
        <taxon>Rosales</taxon>
        <taxon>Rhamnaceae</taxon>
        <taxon>Paliureae</taxon>
        <taxon>Ziziphus</taxon>
    </lineage>
</organism>
<evidence type="ECO:0000313" key="3">
    <source>
        <dbReference type="EMBL" id="KAH7542278.1"/>
    </source>
</evidence>
<feature type="compositionally biased region" description="Basic and acidic residues" evidence="1">
    <location>
        <begin position="968"/>
        <end position="1004"/>
    </location>
</feature>
<comment type="caution">
    <text evidence="3">The sequence shown here is derived from an EMBL/GenBank/DDBJ whole genome shotgun (WGS) entry which is preliminary data.</text>
</comment>
<keyword evidence="2" id="KW-1133">Transmembrane helix</keyword>
<feature type="region of interest" description="Disordered" evidence="1">
    <location>
        <begin position="443"/>
        <end position="471"/>
    </location>
</feature>
<feature type="compositionally biased region" description="Basic and acidic residues" evidence="1">
    <location>
        <begin position="715"/>
        <end position="726"/>
    </location>
</feature>
<feature type="region of interest" description="Disordered" evidence="1">
    <location>
        <begin position="1102"/>
        <end position="1246"/>
    </location>
</feature>
<dbReference type="OrthoDB" id="1908091at2759"/>
<feature type="compositionally biased region" description="Polar residues" evidence="1">
    <location>
        <begin position="654"/>
        <end position="664"/>
    </location>
</feature>
<name>A0A978VTY3_ZIZJJ</name>
<dbReference type="AlphaFoldDB" id="A0A978VTY3"/>
<feature type="compositionally biased region" description="Polar residues" evidence="1">
    <location>
        <begin position="145"/>
        <end position="157"/>
    </location>
</feature>
<feature type="region of interest" description="Disordered" evidence="1">
    <location>
        <begin position="945"/>
        <end position="1076"/>
    </location>
</feature>
<protein>
    <submittedName>
        <fullName evidence="3">Uncharacterized protein</fullName>
    </submittedName>
</protein>
<feature type="compositionally biased region" description="Polar residues" evidence="1">
    <location>
        <begin position="816"/>
        <end position="831"/>
    </location>
</feature>
<feature type="compositionally biased region" description="Basic and acidic residues" evidence="1">
    <location>
        <begin position="665"/>
        <end position="698"/>
    </location>
</feature>
<feature type="compositionally biased region" description="Acidic residues" evidence="1">
    <location>
        <begin position="202"/>
        <end position="217"/>
    </location>
</feature>
<feature type="compositionally biased region" description="Basic and acidic residues" evidence="1">
    <location>
        <begin position="158"/>
        <end position="178"/>
    </location>
</feature>
<feature type="compositionally biased region" description="Basic and acidic residues" evidence="1">
    <location>
        <begin position="1176"/>
        <end position="1188"/>
    </location>
</feature>
<feature type="compositionally biased region" description="Basic and acidic residues" evidence="1">
    <location>
        <begin position="618"/>
        <end position="644"/>
    </location>
</feature>
<evidence type="ECO:0000313" key="4">
    <source>
        <dbReference type="Proteomes" id="UP000813462"/>
    </source>
</evidence>
<feature type="compositionally biased region" description="Basic and acidic residues" evidence="1">
    <location>
        <begin position="443"/>
        <end position="465"/>
    </location>
</feature>
<feature type="compositionally biased region" description="Polar residues" evidence="1">
    <location>
        <begin position="774"/>
        <end position="783"/>
    </location>
</feature>
<feature type="region of interest" description="Disordered" evidence="1">
    <location>
        <begin position="592"/>
        <end position="698"/>
    </location>
</feature>
<feature type="compositionally biased region" description="Low complexity" evidence="1">
    <location>
        <begin position="495"/>
        <end position="512"/>
    </location>
</feature>